<comment type="caution">
    <text evidence="1">The sequence shown here is derived from an EMBL/GenBank/DDBJ whole genome shotgun (WGS) entry which is preliminary data.</text>
</comment>
<gene>
    <name evidence="1" type="ORF">Gotri_003064</name>
</gene>
<organism evidence="1 2">
    <name type="scientific">Gossypium trilobum</name>
    <dbReference type="NCBI Taxonomy" id="34281"/>
    <lineage>
        <taxon>Eukaryota</taxon>
        <taxon>Viridiplantae</taxon>
        <taxon>Streptophyta</taxon>
        <taxon>Embryophyta</taxon>
        <taxon>Tracheophyta</taxon>
        <taxon>Spermatophyta</taxon>
        <taxon>Magnoliopsida</taxon>
        <taxon>eudicotyledons</taxon>
        <taxon>Gunneridae</taxon>
        <taxon>Pentapetalae</taxon>
        <taxon>rosids</taxon>
        <taxon>malvids</taxon>
        <taxon>Malvales</taxon>
        <taxon>Malvaceae</taxon>
        <taxon>Malvoideae</taxon>
        <taxon>Gossypium</taxon>
    </lineage>
</organism>
<dbReference type="AlphaFoldDB" id="A0A7J9FCB7"/>
<sequence length="47" mass="5518">MEVIQSHFSFYTAQDPGQFVTQSAGRGTRNPYSQWGEKCNGLRQWHW</sequence>
<evidence type="ECO:0000313" key="2">
    <source>
        <dbReference type="Proteomes" id="UP000593568"/>
    </source>
</evidence>
<dbReference type="Proteomes" id="UP000593568">
    <property type="component" value="Unassembled WGS sequence"/>
</dbReference>
<name>A0A7J9FCB7_9ROSI</name>
<dbReference type="EMBL" id="JABEZW010000012">
    <property type="protein sequence ID" value="MBA0782205.1"/>
    <property type="molecule type" value="Genomic_DNA"/>
</dbReference>
<accession>A0A7J9FCB7</accession>
<protein>
    <submittedName>
        <fullName evidence="1">Uncharacterized protein</fullName>
    </submittedName>
</protein>
<keyword evidence="2" id="KW-1185">Reference proteome</keyword>
<reference evidence="1 2" key="1">
    <citation type="journal article" date="2019" name="Genome Biol. Evol.">
        <title>Insights into the evolution of the New World diploid cottons (Gossypium, subgenus Houzingenia) based on genome sequencing.</title>
        <authorList>
            <person name="Grover C.E."/>
            <person name="Arick M.A. 2nd"/>
            <person name="Thrash A."/>
            <person name="Conover J.L."/>
            <person name="Sanders W.S."/>
            <person name="Peterson D.G."/>
            <person name="Frelichowski J.E."/>
            <person name="Scheffler J.A."/>
            <person name="Scheffler B.E."/>
            <person name="Wendel J.F."/>
        </authorList>
    </citation>
    <scope>NUCLEOTIDE SEQUENCE [LARGE SCALE GENOMIC DNA]</scope>
    <source>
        <strain evidence="1">8</strain>
        <tissue evidence="1">Leaf</tissue>
    </source>
</reference>
<evidence type="ECO:0000313" key="1">
    <source>
        <dbReference type="EMBL" id="MBA0782205.1"/>
    </source>
</evidence>
<proteinExistence type="predicted"/>